<dbReference type="PANTHER" id="PTHR30121">
    <property type="entry name" value="UNCHARACTERIZED PROTEIN YJGR-RELATED"/>
    <property type="match status" value="1"/>
</dbReference>
<dbReference type="KEGG" id="halu:HUG12_09400"/>
<evidence type="ECO:0000313" key="3">
    <source>
        <dbReference type="Proteomes" id="UP000509626"/>
    </source>
</evidence>
<name>A0A7D5QH18_9EURY</name>
<dbReference type="InterPro" id="IPR027417">
    <property type="entry name" value="P-loop_NTPase"/>
</dbReference>
<dbReference type="Proteomes" id="UP000509626">
    <property type="component" value="Chromosome"/>
</dbReference>
<feature type="domain" description="Helicase HerA central" evidence="1">
    <location>
        <begin position="71"/>
        <end position="125"/>
    </location>
</feature>
<organism evidence="2 3">
    <name type="scientific">Halorarum salinum</name>
    <dbReference type="NCBI Taxonomy" id="2743089"/>
    <lineage>
        <taxon>Archaea</taxon>
        <taxon>Methanobacteriati</taxon>
        <taxon>Methanobacteriota</taxon>
        <taxon>Stenosarchaea group</taxon>
        <taxon>Halobacteria</taxon>
        <taxon>Halobacteriales</taxon>
        <taxon>Haloferacaceae</taxon>
        <taxon>Halorarum</taxon>
    </lineage>
</organism>
<dbReference type="Pfam" id="PF01935">
    <property type="entry name" value="DUF87"/>
    <property type="match status" value="1"/>
</dbReference>
<evidence type="ECO:0000313" key="2">
    <source>
        <dbReference type="EMBL" id="QLG61924.1"/>
    </source>
</evidence>
<dbReference type="Gene3D" id="3.40.50.300">
    <property type="entry name" value="P-loop containing nucleotide triphosphate hydrolases"/>
    <property type="match status" value="2"/>
</dbReference>
<sequence>MDQLQALMERVGEDEDRVDNLLTVAARNAETYGSLMDLYQRRVAQVVTKDVFYPYERVDGELTLGTDPDGQQIALTREQLNEHLLLVGMTGSGKTTFFYNLMETAMTAGLPVMVFDFKNDYRHLVDDDEDLLVINWRDFKFNPLAPPPGVQPGKWGEIFADTFAHTTDLLIGSESYFLERLGLLYQIYEQADTERAPSLFELRDLVQADWITKASPKFRYKERVASRLSMITGFSGEILDCSQGYPLEDLLERNVVFELKEPNQFATNFVIETMLTWIFYYRDAQGQRQGLRHLILFDEAKRVFDVNRERQPESGFPPIDDLVGKVREFGEGLVVADHEPSKLTDSIKANTHTKLWLTLGSGTDTHEMARTFGIEQEAVDFTRTMQKGEGLLKLADRDPVPILLPDYPVEKVMTEPEIRSRMAPKLDAFATADRERPARFEEFLDHDEKDESTDSTSSVEAAGEALLASVNDQPFLGMAERYKALGVDTKKGTKAKNELVSLDLVREVEVNTWKRGRNPKLLELTSEGRRVLRERGYEIRSSGKGGIEHQWWQEKIKAHYTEQGYDVTVEYHLGKKSIDVYAVAGDESVAIELALSPDHEVENIKKCLAQGPDRIQVVYTETAVKDSIQAALREELGSIPSTVSFSSVTEFT</sequence>
<reference evidence="2 3" key="1">
    <citation type="submission" date="2020-06" db="EMBL/GenBank/DDBJ databases">
        <title>NJ-3-1, isolated from saline soil.</title>
        <authorList>
            <person name="Cui H.L."/>
            <person name="Shi X."/>
        </authorList>
    </citation>
    <scope>NUCLEOTIDE SEQUENCE [LARGE SCALE GENOMIC DNA]</scope>
    <source>
        <strain evidence="2 3">NJ-3-1</strain>
    </source>
</reference>
<accession>A0A7D5QH18</accession>
<dbReference type="InterPro" id="IPR051162">
    <property type="entry name" value="T4SS_component"/>
</dbReference>
<protein>
    <submittedName>
        <fullName evidence="2">DUF853 family protein</fullName>
    </submittedName>
</protein>
<gene>
    <name evidence="2" type="ORF">HUG12_09400</name>
</gene>
<dbReference type="AlphaFoldDB" id="A0A7D5QH18"/>
<dbReference type="InterPro" id="IPR002789">
    <property type="entry name" value="HerA_central"/>
</dbReference>
<dbReference type="EMBL" id="CP058579">
    <property type="protein sequence ID" value="QLG61924.1"/>
    <property type="molecule type" value="Genomic_DNA"/>
</dbReference>
<proteinExistence type="predicted"/>
<dbReference type="SUPFAM" id="SSF52540">
    <property type="entry name" value="P-loop containing nucleoside triphosphate hydrolases"/>
    <property type="match status" value="1"/>
</dbReference>
<dbReference type="PANTHER" id="PTHR30121:SF6">
    <property type="entry name" value="SLR6007 PROTEIN"/>
    <property type="match status" value="1"/>
</dbReference>
<keyword evidence="3" id="KW-1185">Reference proteome</keyword>
<evidence type="ECO:0000259" key="1">
    <source>
        <dbReference type="Pfam" id="PF01935"/>
    </source>
</evidence>